<evidence type="ECO:0000256" key="2">
    <source>
        <dbReference type="ARBA" id="ARBA00008573"/>
    </source>
</evidence>
<dbReference type="GO" id="GO:0016020">
    <property type="term" value="C:membrane"/>
    <property type="evidence" value="ECO:0007669"/>
    <property type="project" value="UniProtKB-SubCell"/>
</dbReference>
<keyword evidence="5" id="KW-0472">Membrane</keyword>
<gene>
    <name evidence="8" type="ORF">BCV69DRAFT_89220</name>
</gene>
<keyword evidence="9" id="KW-1185">Reference proteome</keyword>
<organism evidence="8 9">
    <name type="scientific">Pseudomicrostroma glucosiphilum</name>
    <dbReference type="NCBI Taxonomy" id="1684307"/>
    <lineage>
        <taxon>Eukaryota</taxon>
        <taxon>Fungi</taxon>
        <taxon>Dikarya</taxon>
        <taxon>Basidiomycota</taxon>
        <taxon>Ustilaginomycotina</taxon>
        <taxon>Exobasidiomycetes</taxon>
        <taxon>Microstromatales</taxon>
        <taxon>Microstromatales incertae sedis</taxon>
        <taxon>Pseudomicrostroma</taxon>
    </lineage>
</organism>
<name>A0A316TXW3_9BASI</name>
<evidence type="ECO:0000256" key="6">
    <source>
        <dbReference type="RuleBase" id="RU362006"/>
    </source>
</evidence>
<accession>A0A316TXW3</accession>
<evidence type="ECO:0000313" key="9">
    <source>
        <dbReference type="Proteomes" id="UP000245942"/>
    </source>
</evidence>
<evidence type="ECO:0000313" key="8">
    <source>
        <dbReference type="EMBL" id="PWN17950.1"/>
    </source>
</evidence>
<evidence type="ECO:0000256" key="7">
    <source>
        <dbReference type="SAM" id="MobiDB-lite"/>
    </source>
</evidence>
<reference evidence="8 9" key="1">
    <citation type="journal article" date="2018" name="Mol. Biol. Evol.">
        <title>Broad Genomic Sampling Reveals a Smut Pathogenic Ancestry of the Fungal Clade Ustilaginomycotina.</title>
        <authorList>
            <person name="Kijpornyongpan T."/>
            <person name="Mondo S.J."/>
            <person name="Barry K."/>
            <person name="Sandor L."/>
            <person name="Lee J."/>
            <person name="Lipzen A."/>
            <person name="Pangilinan J."/>
            <person name="LaButti K."/>
            <person name="Hainaut M."/>
            <person name="Henrissat B."/>
            <person name="Grigoriev I.V."/>
            <person name="Spatafora J.W."/>
            <person name="Aime M.C."/>
        </authorList>
    </citation>
    <scope>NUCLEOTIDE SEQUENCE [LARGE SCALE GENOMIC DNA]</scope>
    <source>
        <strain evidence="8 9">MCA 4718</strain>
    </source>
</reference>
<dbReference type="Pfam" id="PF03134">
    <property type="entry name" value="TB2_DP1_HVA22"/>
    <property type="match status" value="1"/>
</dbReference>
<dbReference type="RefSeq" id="XP_025345110.1">
    <property type="nucleotide sequence ID" value="XM_025495615.1"/>
</dbReference>
<dbReference type="InterPro" id="IPR004345">
    <property type="entry name" value="TB2_DP1_HVA22"/>
</dbReference>
<feature type="region of interest" description="Disordered" evidence="7">
    <location>
        <begin position="162"/>
        <end position="190"/>
    </location>
</feature>
<evidence type="ECO:0000256" key="4">
    <source>
        <dbReference type="ARBA" id="ARBA00022989"/>
    </source>
</evidence>
<evidence type="ECO:0000256" key="1">
    <source>
        <dbReference type="ARBA" id="ARBA00004141"/>
    </source>
</evidence>
<comment type="similarity">
    <text evidence="2 6">Belongs to the DP1 family.</text>
</comment>
<dbReference type="AlphaFoldDB" id="A0A316TXW3"/>
<dbReference type="OrthoDB" id="434647at2759"/>
<keyword evidence="3" id="KW-0812">Transmembrane</keyword>
<feature type="compositionally biased region" description="Low complexity" evidence="7">
    <location>
        <begin position="269"/>
        <end position="287"/>
    </location>
</feature>
<keyword evidence="4" id="KW-1133">Transmembrane helix</keyword>
<protein>
    <recommendedName>
        <fullName evidence="6">Protein YOP1</fullName>
    </recommendedName>
</protein>
<dbReference type="EMBL" id="KZ819339">
    <property type="protein sequence ID" value="PWN17950.1"/>
    <property type="molecule type" value="Genomic_DNA"/>
</dbReference>
<dbReference type="PANTHER" id="PTHR12300">
    <property type="entry name" value="HVA22-LIKE PROTEINS"/>
    <property type="match status" value="1"/>
</dbReference>
<dbReference type="PANTHER" id="PTHR12300:SF161">
    <property type="entry name" value="RECEPTOR EXPRESSION-ENHANCING PROTEIN"/>
    <property type="match status" value="1"/>
</dbReference>
<feature type="compositionally biased region" description="Basic residues" evidence="7">
    <location>
        <begin position="317"/>
        <end position="329"/>
    </location>
</feature>
<feature type="region of interest" description="Disordered" evidence="7">
    <location>
        <begin position="222"/>
        <end position="390"/>
    </location>
</feature>
<dbReference type="Proteomes" id="UP000245942">
    <property type="component" value="Unassembled WGS sequence"/>
</dbReference>
<sequence length="390" mass="40982">MFVISLPFTLVHHTITYLYPLYASYKAISSHQSSFTGAGGGLARSVTGEERTEMAELETWLMYWSVVGAMQIVEGWGEWAWSWLPFYTIAKLAFTLWLVLPQTRGATLLYTNYLGPFLRTHEGDIDVALASARRRASEVAGNWIMTIWQQLRSAILGAAMAPDSAPSSSTHMSEPGPTQTPPTLHNPASGGASQLFGLLKHYGPLAAAGVVSAMDKAAAQAAHATGTQPPSGASIKLASTDSPEMDTKAKAKASGARTGMPTTRSRANLARSTATGTAATRSSARLAPPSGTAAAAGRDTPSSDWSEEDDEDDIHAHAHTRAAGRKIRTRSAAGVGAGKQDLSGSYQLVDGEEMESSVDDGVGSERLRGTTGAGAGAGGEKSWSAWITGR</sequence>
<dbReference type="GeneID" id="37017349"/>
<feature type="compositionally biased region" description="Polar residues" evidence="7">
    <location>
        <begin position="225"/>
        <end position="242"/>
    </location>
</feature>
<evidence type="ECO:0000256" key="3">
    <source>
        <dbReference type="ARBA" id="ARBA00022692"/>
    </source>
</evidence>
<dbReference type="STRING" id="1684307.A0A316TXW3"/>
<proteinExistence type="inferred from homology"/>
<comment type="subcellular location">
    <subcellularLocation>
        <location evidence="1 6">Membrane</location>
        <topology evidence="1 6">Multi-pass membrane protein</topology>
    </subcellularLocation>
</comment>
<evidence type="ECO:0000256" key="5">
    <source>
        <dbReference type="ARBA" id="ARBA00023136"/>
    </source>
</evidence>